<dbReference type="RefSeq" id="WP_095503464.1">
    <property type="nucleotide sequence ID" value="NZ_WJXO01000001.1"/>
</dbReference>
<dbReference type="Gene3D" id="3.90.25.10">
    <property type="entry name" value="UDP-galactose 4-epimerase, domain 1"/>
    <property type="match status" value="1"/>
</dbReference>
<comment type="catalytic activity">
    <reaction evidence="5 6">
        <text>dTDP-beta-L-rhamnose + NADP(+) = dTDP-4-dehydro-beta-L-rhamnose + NADPH + H(+)</text>
        <dbReference type="Rhea" id="RHEA:21796"/>
        <dbReference type="ChEBI" id="CHEBI:15378"/>
        <dbReference type="ChEBI" id="CHEBI:57510"/>
        <dbReference type="ChEBI" id="CHEBI:57783"/>
        <dbReference type="ChEBI" id="CHEBI:58349"/>
        <dbReference type="ChEBI" id="CHEBI:62830"/>
        <dbReference type="EC" id="1.1.1.133"/>
    </reaction>
</comment>
<comment type="similarity">
    <text evidence="2 6">Belongs to the dTDP-4-dehydrorhamnose reductase family.</text>
</comment>
<sequence length="309" mass="34219">MLYNTTNYSLLLYLFRQQGEAHMRILLTGSKGQLAHCLRDRLPESWELIATDSSSLNITDAEAVNNMVQNFQPDVVVNAAAYTAVDKAETDVSNAFAVNAQAVHHLAAAAQKIHARFIHVSTDYVFDGNAKSPYRTTDSTNPQSVYGKSKLAGELLALAAHPEAVIIRSSWLFSEYGNNFVKTMLRLADERDSLSVVNDQTGNPTYAGDLAAAIVSIIGEPEMHRGIYHYCGNKSVSWYEFADAVFQTAAKHINGFKMPELKGIPSSEYPVPAPRPTYSVMDNHKIERDFKVKASDWQKALNDIMGKLN</sequence>
<dbReference type="AlphaFoldDB" id="A0A5Q3S7R1"/>
<dbReference type="PANTHER" id="PTHR10491:SF4">
    <property type="entry name" value="METHIONINE ADENOSYLTRANSFERASE 2 SUBUNIT BETA"/>
    <property type="match status" value="1"/>
</dbReference>
<evidence type="ECO:0000256" key="4">
    <source>
        <dbReference type="ARBA" id="ARBA00017099"/>
    </source>
</evidence>
<dbReference type="GO" id="GO:0019305">
    <property type="term" value="P:dTDP-rhamnose biosynthetic process"/>
    <property type="evidence" value="ECO:0007669"/>
    <property type="project" value="UniProtKB-UniPathway"/>
</dbReference>
<keyword evidence="6 7" id="KW-0560">Oxidoreductase</keyword>
<evidence type="ECO:0000256" key="5">
    <source>
        <dbReference type="ARBA" id="ARBA00048200"/>
    </source>
</evidence>
<accession>A0A5Q3S7R1</accession>
<evidence type="ECO:0000256" key="1">
    <source>
        <dbReference type="ARBA" id="ARBA00004781"/>
    </source>
</evidence>
<gene>
    <name evidence="7" type="primary">rfbD</name>
    <name evidence="7" type="ORF">GJU80_11830</name>
</gene>
<evidence type="ECO:0000313" key="7">
    <source>
        <dbReference type="EMBL" id="MRN39145.1"/>
    </source>
</evidence>
<evidence type="ECO:0000256" key="6">
    <source>
        <dbReference type="RuleBase" id="RU364082"/>
    </source>
</evidence>
<proteinExistence type="inferred from homology"/>
<dbReference type="InterPro" id="IPR029903">
    <property type="entry name" value="RmlD-like-bd"/>
</dbReference>
<evidence type="ECO:0000256" key="2">
    <source>
        <dbReference type="ARBA" id="ARBA00010944"/>
    </source>
</evidence>
<dbReference type="UniPathway" id="UPA00124"/>
<evidence type="ECO:0000313" key="8">
    <source>
        <dbReference type="Proteomes" id="UP000486297"/>
    </source>
</evidence>
<dbReference type="Pfam" id="PF04321">
    <property type="entry name" value="RmlD_sub_bind"/>
    <property type="match status" value="1"/>
</dbReference>
<evidence type="ECO:0000256" key="3">
    <source>
        <dbReference type="ARBA" id="ARBA00012929"/>
    </source>
</evidence>
<dbReference type="EMBL" id="WJXO01000001">
    <property type="protein sequence ID" value="MRN39145.1"/>
    <property type="molecule type" value="Genomic_DNA"/>
</dbReference>
<keyword evidence="6" id="KW-0521">NADP</keyword>
<dbReference type="SUPFAM" id="SSF51735">
    <property type="entry name" value="NAD(P)-binding Rossmann-fold domains"/>
    <property type="match status" value="1"/>
</dbReference>
<dbReference type="GO" id="GO:0005829">
    <property type="term" value="C:cytosol"/>
    <property type="evidence" value="ECO:0007669"/>
    <property type="project" value="TreeGrafter"/>
</dbReference>
<dbReference type="EC" id="1.1.1.133" evidence="3 6"/>
<comment type="cofactor">
    <cofactor evidence="6">
        <name>Mg(2+)</name>
        <dbReference type="ChEBI" id="CHEBI:18420"/>
    </cofactor>
    <text evidence="6">Binds 1 Mg(2+) ion per monomer.</text>
</comment>
<organism evidence="7 8">
    <name type="scientific">Neisseria brasiliensis</name>
    <dbReference type="NCBI Taxonomy" id="2666100"/>
    <lineage>
        <taxon>Bacteria</taxon>
        <taxon>Pseudomonadati</taxon>
        <taxon>Pseudomonadota</taxon>
        <taxon>Betaproteobacteria</taxon>
        <taxon>Neisseriales</taxon>
        <taxon>Neisseriaceae</taxon>
        <taxon>Neisseria</taxon>
    </lineage>
</organism>
<dbReference type="Proteomes" id="UP000486297">
    <property type="component" value="Unassembled WGS sequence"/>
</dbReference>
<comment type="pathway">
    <text evidence="1 6">Carbohydrate biosynthesis; dTDP-L-rhamnose biosynthesis.</text>
</comment>
<dbReference type="InterPro" id="IPR036291">
    <property type="entry name" value="NAD(P)-bd_dom_sf"/>
</dbReference>
<protein>
    <recommendedName>
        <fullName evidence="4 6">dTDP-4-dehydrorhamnose reductase</fullName>
        <ecNumber evidence="3 6">1.1.1.133</ecNumber>
    </recommendedName>
</protein>
<dbReference type="Gene3D" id="3.40.50.720">
    <property type="entry name" value="NAD(P)-binding Rossmann-like Domain"/>
    <property type="match status" value="1"/>
</dbReference>
<comment type="function">
    <text evidence="6">Catalyzes the reduction of dTDP-6-deoxy-L-lyxo-4-hexulose to yield dTDP-L-rhamnose.</text>
</comment>
<dbReference type="PANTHER" id="PTHR10491">
    <property type="entry name" value="DTDP-4-DEHYDRORHAMNOSE REDUCTASE"/>
    <property type="match status" value="1"/>
</dbReference>
<dbReference type="NCBIfam" id="TIGR01214">
    <property type="entry name" value="rmlD"/>
    <property type="match status" value="1"/>
</dbReference>
<dbReference type="CDD" id="cd05254">
    <property type="entry name" value="dTDP_HR_like_SDR_e"/>
    <property type="match status" value="1"/>
</dbReference>
<keyword evidence="8" id="KW-1185">Reference proteome</keyword>
<name>A0A5Q3S7R1_9NEIS</name>
<comment type="caution">
    <text evidence="7">The sequence shown here is derived from an EMBL/GenBank/DDBJ whole genome shotgun (WGS) entry which is preliminary data.</text>
</comment>
<reference evidence="7" key="1">
    <citation type="journal article" name="Emerg. Infect. Dis.">
        <title>Two cases of a newly characterized neisseria species.</title>
        <authorList>
            <person name="Mustapha M."/>
            <person name="Lemos A.P.S."/>
            <person name="Harrison L.H."/>
            <person name="Vantyne D."/>
            <person name="Sacchi C.T."/>
        </authorList>
    </citation>
    <scope>NUCLEOTIDE SEQUENCE</scope>
    <source>
        <strain evidence="7">N.95.16</strain>
    </source>
</reference>
<dbReference type="GO" id="GO:0008831">
    <property type="term" value="F:dTDP-4-dehydrorhamnose reductase activity"/>
    <property type="evidence" value="ECO:0007669"/>
    <property type="project" value="UniProtKB-EC"/>
</dbReference>
<dbReference type="InterPro" id="IPR005913">
    <property type="entry name" value="dTDP_dehydrorham_reduct"/>
</dbReference>